<feature type="region of interest" description="Disordered" evidence="1">
    <location>
        <begin position="51"/>
        <end position="70"/>
    </location>
</feature>
<organism evidence="2 3">
    <name type="scientific">Microbulbifer okhotskensis</name>
    <dbReference type="NCBI Taxonomy" id="2926617"/>
    <lineage>
        <taxon>Bacteria</taxon>
        <taxon>Pseudomonadati</taxon>
        <taxon>Pseudomonadota</taxon>
        <taxon>Gammaproteobacteria</taxon>
        <taxon>Cellvibrionales</taxon>
        <taxon>Microbulbiferaceae</taxon>
        <taxon>Microbulbifer</taxon>
    </lineage>
</organism>
<dbReference type="AlphaFoldDB" id="A0A9X2ESY2"/>
<dbReference type="RefSeq" id="WP_252473570.1">
    <property type="nucleotide sequence ID" value="NZ_JALBWM010000600.1"/>
</dbReference>
<dbReference type="EMBL" id="JALBWM010000600">
    <property type="protein sequence ID" value="MCO1337271.1"/>
    <property type="molecule type" value="Genomic_DNA"/>
</dbReference>
<dbReference type="Proteomes" id="UP001139028">
    <property type="component" value="Unassembled WGS sequence"/>
</dbReference>
<gene>
    <name evidence="2" type="ORF">MO867_23405</name>
</gene>
<feature type="non-terminal residue" evidence="2">
    <location>
        <position position="1"/>
    </location>
</feature>
<comment type="caution">
    <text evidence="2">The sequence shown here is derived from an EMBL/GenBank/DDBJ whole genome shotgun (WGS) entry which is preliminary data.</text>
</comment>
<keyword evidence="3" id="KW-1185">Reference proteome</keyword>
<proteinExistence type="predicted"/>
<evidence type="ECO:0000313" key="3">
    <source>
        <dbReference type="Proteomes" id="UP001139028"/>
    </source>
</evidence>
<evidence type="ECO:0000313" key="2">
    <source>
        <dbReference type="EMBL" id="MCO1337271.1"/>
    </source>
</evidence>
<protein>
    <submittedName>
        <fullName evidence="2">Uncharacterized protein</fullName>
    </submittedName>
</protein>
<evidence type="ECO:0000256" key="1">
    <source>
        <dbReference type="SAM" id="MobiDB-lite"/>
    </source>
</evidence>
<accession>A0A9X2ESY2</accession>
<sequence length="70" mass="7361">EFSSSPVTLFEGANTIDFAYREDGAQLDKLHLDLDGTIPVNLGPYDVSCGPLPNQDPVAEAAADPEVGVT</sequence>
<reference evidence="2" key="1">
    <citation type="journal article" date="2022" name="Arch. Microbiol.">
        <title>Microbulbifer okhotskensis sp. nov., isolated from a deep bottom sediment of the Okhotsk Sea.</title>
        <authorList>
            <person name="Romanenko L."/>
            <person name="Kurilenko V."/>
            <person name="Otstavnykh N."/>
            <person name="Velansky P."/>
            <person name="Isaeva M."/>
            <person name="Mikhailov V."/>
        </authorList>
    </citation>
    <scope>NUCLEOTIDE SEQUENCE</scope>
    <source>
        <strain evidence="2">OS29</strain>
    </source>
</reference>
<feature type="non-terminal residue" evidence="2">
    <location>
        <position position="70"/>
    </location>
</feature>
<name>A0A9X2ESY2_9GAMM</name>